<keyword evidence="3" id="KW-1185">Reference proteome</keyword>
<dbReference type="InterPro" id="IPR001387">
    <property type="entry name" value="Cro/C1-type_HTH"/>
</dbReference>
<dbReference type="Gene3D" id="1.10.260.40">
    <property type="entry name" value="lambda repressor-like DNA-binding domains"/>
    <property type="match status" value="1"/>
</dbReference>
<dbReference type="PROSITE" id="PS50943">
    <property type="entry name" value="HTH_CROC1"/>
    <property type="match status" value="1"/>
</dbReference>
<dbReference type="Pfam" id="PF01381">
    <property type="entry name" value="HTH_3"/>
    <property type="match status" value="1"/>
</dbReference>
<comment type="caution">
    <text evidence="2">The sequence shown here is derived from an EMBL/GenBank/DDBJ whole genome shotgun (WGS) entry which is preliminary data.</text>
</comment>
<dbReference type="GO" id="GO:0003677">
    <property type="term" value="F:DNA binding"/>
    <property type="evidence" value="ECO:0007669"/>
    <property type="project" value="InterPro"/>
</dbReference>
<organism evidence="2 3">
    <name type="scientific">Brevibacillus fulvus</name>
    <dbReference type="NCBI Taxonomy" id="1125967"/>
    <lineage>
        <taxon>Bacteria</taxon>
        <taxon>Bacillati</taxon>
        <taxon>Bacillota</taxon>
        <taxon>Bacilli</taxon>
        <taxon>Bacillales</taxon>
        <taxon>Paenibacillaceae</taxon>
        <taxon>Brevibacillus</taxon>
    </lineage>
</organism>
<gene>
    <name evidence="2" type="ORF">JOD01_003880</name>
</gene>
<protein>
    <submittedName>
        <fullName evidence="2">Transcriptional regulator with XRE-family HTH domain</fullName>
    </submittedName>
</protein>
<reference evidence="2" key="1">
    <citation type="submission" date="2021-01" db="EMBL/GenBank/DDBJ databases">
        <title>Genomic Encyclopedia of Type Strains, Phase IV (KMG-IV): sequencing the most valuable type-strain genomes for metagenomic binning, comparative biology and taxonomic classification.</title>
        <authorList>
            <person name="Goeker M."/>
        </authorList>
    </citation>
    <scope>NUCLEOTIDE SEQUENCE</scope>
    <source>
        <strain evidence="2">DSM 25523</strain>
    </source>
</reference>
<dbReference type="AlphaFoldDB" id="A0A939BU62"/>
<dbReference type="Proteomes" id="UP000717624">
    <property type="component" value="Unassembled WGS sequence"/>
</dbReference>
<dbReference type="SUPFAM" id="SSF47413">
    <property type="entry name" value="lambda repressor-like DNA-binding domains"/>
    <property type="match status" value="1"/>
</dbReference>
<dbReference type="EMBL" id="JAFBEB010000022">
    <property type="protein sequence ID" value="MBM7592218.1"/>
    <property type="molecule type" value="Genomic_DNA"/>
</dbReference>
<dbReference type="SMART" id="SM00530">
    <property type="entry name" value="HTH_XRE"/>
    <property type="match status" value="1"/>
</dbReference>
<evidence type="ECO:0000259" key="1">
    <source>
        <dbReference type="PROSITE" id="PS50943"/>
    </source>
</evidence>
<feature type="domain" description="HTH cro/C1-type" evidence="1">
    <location>
        <begin position="5"/>
        <end position="61"/>
    </location>
</feature>
<dbReference type="InterPro" id="IPR010982">
    <property type="entry name" value="Lambda_DNA-bd_dom_sf"/>
</dbReference>
<dbReference type="CDD" id="cd00093">
    <property type="entry name" value="HTH_XRE"/>
    <property type="match status" value="1"/>
</dbReference>
<accession>A0A939BU62</accession>
<sequence>MPNKFRQRRKELNLKLVDVARQAGISKEYLSQIESGTRGKKMNYTLLLRIAKALETTPDQLIEVEDKEVPKRTGGRYL</sequence>
<evidence type="ECO:0000313" key="3">
    <source>
        <dbReference type="Proteomes" id="UP000717624"/>
    </source>
</evidence>
<evidence type="ECO:0000313" key="2">
    <source>
        <dbReference type="EMBL" id="MBM7592218.1"/>
    </source>
</evidence>
<proteinExistence type="predicted"/>
<name>A0A939BU62_9BACL</name>
<dbReference type="RefSeq" id="WP_204519986.1">
    <property type="nucleotide sequence ID" value="NZ_JAFBEB010000022.1"/>
</dbReference>